<feature type="non-terminal residue" evidence="1">
    <location>
        <position position="57"/>
    </location>
</feature>
<organism evidence="1">
    <name type="scientific">Arion vulgaris</name>
    <dbReference type="NCBI Taxonomy" id="1028688"/>
    <lineage>
        <taxon>Eukaryota</taxon>
        <taxon>Metazoa</taxon>
        <taxon>Spiralia</taxon>
        <taxon>Lophotrochozoa</taxon>
        <taxon>Mollusca</taxon>
        <taxon>Gastropoda</taxon>
        <taxon>Heterobranchia</taxon>
        <taxon>Euthyneura</taxon>
        <taxon>Panpulmonata</taxon>
        <taxon>Eupulmonata</taxon>
        <taxon>Stylommatophora</taxon>
        <taxon>Helicina</taxon>
        <taxon>Arionoidea</taxon>
        <taxon>Arionidae</taxon>
        <taxon>Arion</taxon>
    </lineage>
</organism>
<protein>
    <submittedName>
        <fullName evidence="1">Uncharacterized protein</fullName>
    </submittedName>
</protein>
<reference evidence="1" key="1">
    <citation type="submission" date="2014-12" db="EMBL/GenBank/DDBJ databases">
        <title>Insight into the proteome of Arion vulgaris.</title>
        <authorList>
            <person name="Aradska J."/>
            <person name="Bulat T."/>
            <person name="Smidak R."/>
            <person name="Sarate P."/>
            <person name="Gangsoo J."/>
            <person name="Sialana F."/>
            <person name="Bilban M."/>
            <person name="Lubec G."/>
        </authorList>
    </citation>
    <scope>NUCLEOTIDE SEQUENCE</scope>
    <source>
        <tissue evidence="1">Skin</tissue>
    </source>
</reference>
<dbReference type="EMBL" id="HACG01049234">
    <property type="protein sequence ID" value="CEK96099.1"/>
    <property type="molecule type" value="Transcribed_RNA"/>
</dbReference>
<evidence type="ECO:0000313" key="1">
    <source>
        <dbReference type="EMBL" id="CEK96098.1"/>
    </source>
</evidence>
<name>A0A0B7BSY5_9EUPU</name>
<proteinExistence type="predicted"/>
<evidence type="ECO:0000313" key="2">
    <source>
        <dbReference type="EMBL" id="CEK96099.1"/>
    </source>
</evidence>
<evidence type="ECO:0000313" key="3">
    <source>
        <dbReference type="EMBL" id="CEK96101.1"/>
    </source>
</evidence>
<dbReference type="EMBL" id="HACG01049233">
    <property type="protein sequence ID" value="CEK96098.1"/>
    <property type="molecule type" value="Transcribed_RNA"/>
</dbReference>
<dbReference type="AlphaFoldDB" id="A0A0B7BSY5"/>
<accession>A0A0B7BSY5</accession>
<gene>
    <name evidence="1" type="primary">ORF210406</name>
    <name evidence="2" type="synonym">ORF210407</name>
    <name evidence="3" type="synonym">ORF210412</name>
</gene>
<dbReference type="EMBL" id="HACG01049236">
    <property type="protein sequence ID" value="CEK96101.1"/>
    <property type="molecule type" value="Transcribed_RNA"/>
</dbReference>
<sequence length="57" mass="6519">MMLINPGGKVTTLKENSNLLPCRSARDSQRLMEREPSKCWLKSDTSPKDKLELQMVL</sequence>